<protein>
    <recommendedName>
        <fullName evidence="5">Protein-S-isoprenylcysteine O-methyltransferase</fullName>
        <ecNumber evidence="5">2.1.1.100</ecNumber>
    </recommendedName>
</protein>
<comment type="catalytic activity">
    <reaction evidence="5">
        <text>[protein]-C-terminal S-[(2E,6E)-farnesyl]-L-cysteine + S-adenosyl-L-methionine = [protein]-C-terminal S-[(2E,6E)-farnesyl]-L-cysteine methyl ester + S-adenosyl-L-homocysteine</text>
        <dbReference type="Rhea" id="RHEA:21672"/>
        <dbReference type="Rhea" id="RHEA-COMP:12125"/>
        <dbReference type="Rhea" id="RHEA-COMP:12126"/>
        <dbReference type="ChEBI" id="CHEBI:57856"/>
        <dbReference type="ChEBI" id="CHEBI:59789"/>
        <dbReference type="ChEBI" id="CHEBI:90510"/>
        <dbReference type="ChEBI" id="CHEBI:90511"/>
        <dbReference type="EC" id="2.1.1.100"/>
    </reaction>
</comment>
<comment type="similarity">
    <text evidence="5">Belongs to the class VI-like SAM-binding methyltransferase superfamily. Isoprenylcysteine carboxyl methyltransferase family.</text>
</comment>
<keyword evidence="5" id="KW-0808">Transferase</keyword>
<reference evidence="6 7" key="1">
    <citation type="submission" date="2014-04" db="EMBL/GenBank/DDBJ databases">
        <authorList>
            <consortium name="DOE Joint Genome Institute"/>
            <person name="Kuo A."/>
            <person name="Kohler A."/>
            <person name="Costa M.D."/>
            <person name="Nagy L.G."/>
            <person name="Floudas D."/>
            <person name="Copeland A."/>
            <person name="Barry K.W."/>
            <person name="Cichocki N."/>
            <person name="Veneault-Fourrey C."/>
            <person name="LaButti K."/>
            <person name="Lindquist E.A."/>
            <person name="Lipzen A."/>
            <person name="Lundell T."/>
            <person name="Morin E."/>
            <person name="Murat C."/>
            <person name="Sun H."/>
            <person name="Tunlid A."/>
            <person name="Henrissat B."/>
            <person name="Grigoriev I.V."/>
            <person name="Hibbett D.S."/>
            <person name="Martin F."/>
            <person name="Nordberg H.P."/>
            <person name="Cantor M.N."/>
            <person name="Hua S.X."/>
        </authorList>
    </citation>
    <scope>NUCLEOTIDE SEQUENCE [LARGE SCALE GENOMIC DNA]</scope>
    <source>
        <strain evidence="6 7">Marx 270</strain>
    </source>
</reference>
<feature type="transmembrane region" description="Helical" evidence="5">
    <location>
        <begin position="142"/>
        <end position="164"/>
    </location>
</feature>
<evidence type="ECO:0000256" key="2">
    <source>
        <dbReference type="ARBA" id="ARBA00022692"/>
    </source>
</evidence>
<name>A0A0C3JMQ7_PISTI</name>
<keyword evidence="5" id="KW-0949">S-adenosyl-L-methionine</keyword>
<sequence length="283" mass="32029">MSPAVFIFEYKDQRLVPAKIKAFELHLRQWITSSTNLELAKNSQFESIIVQDPDNGMARDAHPPPAPKELFKPLESFATRFPRVSAPFFQVVVAAWTLAEIAVSFAATDICPSNLSKRIISLLVYSQQPADAVARASTLTPIFFIGGCMIIAGSLLRVACYKILGRLFTYELSIHNEHKLITSGPYGFVRHPSYTGAMVFASGQYLCMLDESSWLVACSGLFPRNEYARKSVVWGIRIVMCSTVAVLLRHRMNEEDAMLEKHFGKEWKDWTKRVPYKIVPWVY</sequence>
<organism evidence="6 7">
    <name type="scientific">Pisolithus tinctorius Marx 270</name>
    <dbReference type="NCBI Taxonomy" id="870435"/>
    <lineage>
        <taxon>Eukaryota</taxon>
        <taxon>Fungi</taxon>
        <taxon>Dikarya</taxon>
        <taxon>Basidiomycota</taxon>
        <taxon>Agaricomycotina</taxon>
        <taxon>Agaricomycetes</taxon>
        <taxon>Agaricomycetidae</taxon>
        <taxon>Boletales</taxon>
        <taxon>Sclerodermatineae</taxon>
        <taxon>Pisolithaceae</taxon>
        <taxon>Pisolithus</taxon>
    </lineage>
</organism>
<keyword evidence="2 5" id="KW-0812">Transmembrane</keyword>
<evidence type="ECO:0000256" key="5">
    <source>
        <dbReference type="RuleBase" id="RU362022"/>
    </source>
</evidence>
<dbReference type="EC" id="2.1.1.100" evidence="5"/>
<dbReference type="PANTHER" id="PTHR12714:SF9">
    <property type="entry name" value="PROTEIN-S-ISOPRENYLCYSTEINE O-METHYLTRANSFERASE"/>
    <property type="match status" value="1"/>
</dbReference>
<keyword evidence="4 5" id="KW-0472">Membrane</keyword>
<dbReference type="OrthoDB" id="422086at2759"/>
<dbReference type="STRING" id="870435.A0A0C3JMQ7"/>
<evidence type="ECO:0000256" key="1">
    <source>
        <dbReference type="ARBA" id="ARBA00004141"/>
    </source>
</evidence>
<dbReference type="Proteomes" id="UP000054217">
    <property type="component" value="Unassembled WGS sequence"/>
</dbReference>
<dbReference type="GO" id="GO:0004671">
    <property type="term" value="F:protein C-terminal S-isoprenylcysteine carboxyl O-methyltransferase activity"/>
    <property type="evidence" value="ECO:0007669"/>
    <property type="project" value="UniProtKB-EC"/>
</dbReference>
<comment type="subcellular location">
    <subcellularLocation>
        <location evidence="5">Endoplasmic reticulum membrane</location>
        <topology evidence="5">Multi-pass membrane protein</topology>
    </subcellularLocation>
    <subcellularLocation>
        <location evidence="1">Membrane</location>
        <topology evidence="1">Multi-pass membrane protein</topology>
    </subcellularLocation>
</comment>
<keyword evidence="3 5" id="KW-1133">Transmembrane helix</keyword>
<evidence type="ECO:0000256" key="3">
    <source>
        <dbReference type="ARBA" id="ARBA00022989"/>
    </source>
</evidence>
<dbReference type="EMBL" id="KN832011">
    <property type="protein sequence ID" value="KIN98806.1"/>
    <property type="molecule type" value="Genomic_DNA"/>
</dbReference>
<reference evidence="7" key="2">
    <citation type="submission" date="2015-01" db="EMBL/GenBank/DDBJ databases">
        <title>Evolutionary Origins and Diversification of the Mycorrhizal Mutualists.</title>
        <authorList>
            <consortium name="DOE Joint Genome Institute"/>
            <consortium name="Mycorrhizal Genomics Consortium"/>
            <person name="Kohler A."/>
            <person name="Kuo A."/>
            <person name="Nagy L.G."/>
            <person name="Floudas D."/>
            <person name="Copeland A."/>
            <person name="Barry K.W."/>
            <person name="Cichocki N."/>
            <person name="Veneault-Fourrey C."/>
            <person name="LaButti K."/>
            <person name="Lindquist E.A."/>
            <person name="Lipzen A."/>
            <person name="Lundell T."/>
            <person name="Morin E."/>
            <person name="Murat C."/>
            <person name="Riley R."/>
            <person name="Ohm R."/>
            <person name="Sun H."/>
            <person name="Tunlid A."/>
            <person name="Henrissat B."/>
            <person name="Grigoriev I.V."/>
            <person name="Hibbett D.S."/>
            <person name="Martin F."/>
        </authorList>
    </citation>
    <scope>NUCLEOTIDE SEQUENCE [LARGE SCALE GENOMIC DNA]</scope>
    <source>
        <strain evidence="7">Marx 270</strain>
    </source>
</reference>
<dbReference type="GO" id="GO:0005789">
    <property type="term" value="C:endoplasmic reticulum membrane"/>
    <property type="evidence" value="ECO:0007669"/>
    <property type="project" value="UniProtKB-SubCell"/>
</dbReference>
<evidence type="ECO:0000256" key="4">
    <source>
        <dbReference type="ARBA" id="ARBA00023136"/>
    </source>
</evidence>
<comment type="caution">
    <text evidence="5">Lacks conserved residue(s) required for the propagation of feature annotation.</text>
</comment>
<evidence type="ECO:0000313" key="6">
    <source>
        <dbReference type="EMBL" id="KIN98806.1"/>
    </source>
</evidence>
<dbReference type="Gene3D" id="1.20.120.1630">
    <property type="match status" value="1"/>
</dbReference>
<keyword evidence="7" id="KW-1185">Reference proteome</keyword>
<keyword evidence="5" id="KW-0489">Methyltransferase</keyword>
<keyword evidence="5" id="KW-0256">Endoplasmic reticulum</keyword>
<dbReference type="InParanoid" id="A0A0C3JMQ7"/>
<accession>A0A0C3JMQ7</accession>
<dbReference type="GO" id="GO:0032259">
    <property type="term" value="P:methylation"/>
    <property type="evidence" value="ECO:0007669"/>
    <property type="project" value="UniProtKB-KW"/>
</dbReference>
<proteinExistence type="inferred from homology"/>
<dbReference type="HOGENOM" id="CLU_065200_6_0_1"/>
<evidence type="ECO:0000313" key="7">
    <source>
        <dbReference type="Proteomes" id="UP000054217"/>
    </source>
</evidence>
<dbReference type="AlphaFoldDB" id="A0A0C3JMQ7"/>
<dbReference type="InterPro" id="IPR007269">
    <property type="entry name" value="ICMT_MeTrfase"/>
</dbReference>
<dbReference type="PANTHER" id="PTHR12714">
    <property type="entry name" value="PROTEIN-S ISOPRENYLCYSTEINE O-METHYLTRANSFERASE"/>
    <property type="match status" value="1"/>
</dbReference>
<gene>
    <name evidence="6" type="ORF">M404DRAFT_30958</name>
</gene>
<dbReference type="Pfam" id="PF04140">
    <property type="entry name" value="ICMT"/>
    <property type="match status" value="1"/>
</dbReference>